<dbReference type="Proteomes" id="UP000554482">
    <property type="component" value="Unassembled WGS sequence"/>
</dbReference>
<evidence type="ECO:0000313" key="1">
    <source>
        <dbReference type="EMBL" id="KAF5193886.1"/>
    </source>
</evidence>
<sequence>MTRSLRMKASIRFYLKKRRYGKGYIKISGVRIPAFFHRTKKNSNTKFRALLETRHPNILACYTVQRGKYKSICAYEDFLYSLEDVCGEASRFWDYYKTNIIGFSSFCQNLFSVLIEVVISLNAKNKSHQSLGVLHNIVFCENDVPKVRNLWTLSTGGYIGLKKDLLGVALILDQIVAKTTNGYSNLPAEVRSFKNLLQNYQPPINATSLKLHPVLFTSQERKFYMYEIVEHLKLAEQKWKDFETHVQRSPASAALETWISRAYSVNIFKTSLNRRINGRYVYFDSCRSLVLFVRNIFAHINHNLG</sequence>
<organism evidence="1 2">
    <name type="scientific">Thalictrum thalictroides</name>
    <name type="common">Rue-anemone</name>
    <name type="synonym">Anemone thalictroides</name>
    <dbReference type="NCBI Taxonomy" id="46969"/>
    <lineage>
        <taxon>Eukaryota</taxon>
        <taxon>Viridiplantae</taxon>
        <taxon>Streptophyta</taxon>
        <taxon>Embryophyta</taxon>
        <taxon>Tracheophyta</taxon>
        <taxon>Spermatophyta</taxon>
        <taxon>Magnoliopsida</taxon>
        <taxon>Ranunculales</taxon>
        <taxon>Ranunculaceae</taxon>
        <taxon>Thalictroideae</taxon>
        <taxon>Thalictrum</taxon>
    </lineage>
</organism>
<gene>
    <name evidence="1" type="ORF">FRX31_016527</name>
</gene>
<reference evidence="1 2" key="1">
    <citation type="submission" date="2020-06" db="EMBL/GenBank/DDBJ databases">
        <title>Transcriptomic and genomic resources for Thalictrum thalictroides and T. hernandezii: Facilitating candidate gene discovery in an emerging model plant lineage.</title>
        <authorList>
            <person name="Arias T."/>
            <person name="Riano-Pachon D.M."/>
            <person name="Di Stilio V.S."/>
        </authorList>
    </citation>
    <scope>NUCLEOTIDE SEQUENCE [LARGE SCALE GENOMIC DNA]</scope>
    <source>
        <strain evidence="2">cv. WT478/WT964</strain>
        <tissue evidence="1">Leaves</tissue>
    </source>
</reference>
<evidence type="ECO:0000313" key="2">
    <source>
        <dbReference type="Proteomes" id="UP000554482"/>
    </source>
</evidence>
<feature type="non-terminal residue" evidence="1">
    <location>
        <position position="1"/>
    </location>
</feature>
<comment type="caution">
    <text evidence="1">The sequence shown here is derived from an EMBL/GenBank/DDBJ whole genome shotgun (WGS) entry which is preliminary data.</text>
</comment>
<keyword evidence="2" id="KW-1185">Reference proteome</keyword>
<proteinExistence type="predicted"/>
<accession>A0A7J6W8W6</accession>
<dbReference type="AlphaFoldDB" id="A0A7J6W8W6"/>
<name>A0A7J6W8W6_THATH</name>
<dbReference type="EMBL" id="JABWDY010019486">
    <property type="protein sequence ID" value="KAF5193886.1"/>
    <property type="molecule type" value="Genomic_DNA"/>
</dbReference>
<protein>
    <submittedName>
        <fullName evidence="1">Uncharacterized protein</fullName>
    </submittedName>
</protein>